<gene>
    <name evidence="1" type="ORF">GCM10022222_80730</name>
</gene>
<comment type="caution">
    <text evidence="1">The sequence shown here is derived from an EMBL/GenBank/DDBJ whole genome shotgun (WGS) entry which is preliminary data.</text>
</comment>
<evidence type="ECO:0000313" key="2">
    <source>
        <dbReference type="Proteomes" id="UP001500689"/>
    </source>
</evidence>
<reference evidence="2" key="1">
    <citation type="journal article" date="2019" name="Int. J. Syst. Evol. Microbiol.">
        <title>The Global Catalogue of Microorganisms (GCM) 10K type strain sequencing project: providing services to taxonomists for standard genome sequencing and annotation.</title>
        <authorList>
            <consortium name="The Broad Institute Genomics Platform"/>
            <consortium name="The Broad Institute Genome Sequencing Center for Infectious Disease"/>
            <person name="Wu L."/>
            <person name="Ma J."/>
        </authorList>
    </citation>
    <scope>NUCLEOTIDE SEQUENCE [LARGE SCALE GENOMIC DNA]</scope>
    <source>
        <strain evidence="2">JCM 16898</strain>
    </source>
</reference>
<evidence type="ECO:0000313" key="1">
    <source>
        <dbReference type="EMBL" id="GAA3583826.1"/>
    </source>
</evidence>
<keyword evidence="2" id="KW-1185">Reference proteome</keyword>
<sequence length="90" mass="9940">MTAGQRGDSLQFEAVLAGTIPQLARRLQDRGNRGRSPAFGPVIHQRVMRFDTLAGFWVGSTYRSVLRGNDGYRRPRCLAADGATSRFSRG</sequence>
<dbReference type="EMBL" id="BAAAZN010000028">
    <property type="protein sequence ID" value="GAA3583826.1"/>
    <property type="molecule type" value="Genomic_DNA"/>
</dbReference>
<accession>A0ABP6YHH2</accession>
<protein>
    <submittedName>
        <fullName evidence="1">Uncharacterized protein</fullName>
    </submittedName>
</protein>
<dbReference type="Proteomes" id="UP001500689">
    <property type="component" value="Unassembled WGS sequence"/>
</dbReference>
<proteinExistence type="predicted"/>
<name>A0ABP6YHH2_9PSEU</name>
<organism evidence="1 2">
    <name type="scientific">Amycolatopsis ultiminotia</name>
    <dbReference type="NCBI Taxonomy" id="543629"/>
    <lineage>
        <taxon>Bacteria</taxon>
        <taxon>Bacillati</taxon>
        <taxon>Actinomycetota</taxon>
        <taxon>Actinomycetes</taxon>
        <taxon>Pseudonocardiales</taxon>
        <taxon>Pseudonocardiaceae</taxon>
        <taxon>Amycolatopsis</taxon>
    </lineage>
</organism>